<protein>
    <submittedName>
        <fullName evidence="3">Uncharacterized protein</fullName>
    </submittedName>
</protein>
<dbReference type="WBParaSite" id="nRc.2.0.1.t44135-RA">
    <property type="protein sequence ID" value="nRc.2.0.1.t44135-RA"/>
    <property type="gene ID" value="nRc.2.0.1.g44135"/>
</dbReference>
<accession>A0A915L0A3</accession>
<keyword evidence="2" id="KW-1185">Reference proteome</keyword>
<sequence length="122" mass="13180">MPSKVELTLDETQSDNNGVDDHRKNGHHPIWSDENRNCGAFSDSCGSHDLSSHPSPSPSLVSHLSPTEGSTSGVTGRGGDFHRYLIEVEIHMIFACSSKFIKNIVAADSFGLIAGLLHHLTD</sequence>
<dbReference type="AlphaFoldDB" id="A0A915L0A3"/>
<dbReference type="Proteomes" id="UP000887565">
    <property type="component" value="Unplaced"/>
</dbReference>
<evidence type="ECO:0000313" key="3">
    <source>
        <dbReference type="WBParaSite" id="nRc.2.0.1.t44135-RA"/>
    </source>
</evidence>
<name>A0A915L0A3_ROMCU</name>
<feature type="region of interest" description="Disordered" evidence="1">
    <location>
        <begin position="1"/>
        <end position="78"/>
    </location>
</feature>
<reference evidence="3" key="1">
    <citation type="submission" date="2022-11" db="UniProtKB">
        <authorList>
            <consortium name="WormBaseParasite"/>
        </authorList>
    </citation>
    <scope>IDENTIFICATION</scope>
</reference>
<organism evidence="2 3">
    <name type="scientific">Romanomermis culicivorax</name>
    <name type="common">Nematode worm</name>
    <dbReference type="NCBI Taxonomy" id="13658"/>
    <lineage>
        <taxon>Eukaryota</taxon>
        <taxon>Metazoa</taxon>
        <taxon>Ecdysozoa</taxon>
        <taxon>Nematoda</taxon>
        <taxon>Enoplea</taxon>
        <taxon>Dorylaimia</taxon>
        <taxon>Mermithida</taxon>
        <taxon>Mermithoidea</taxon>
        <taxon>Mermithidae</taxon>
        <taxon>Romanomermis</taxon>
    </lineage>
</organism>
<proteinExistence type="predicted"/>
<feature type="compositionally biased region" description="Low complexity" evidence="1">
    <location>
        <begin position="47"/>
        <end position="66"/>
    </location>
</feature>
<evidence type="ECO:0000313" key="2">
    <source>
        <dbReference type="Proteomes" id="UP000887565"/>
    </source>
</evidence>
<evidence type="ECO:0000256" key="1">
    <source>
        <dbReference type="SAM" id="MobiDB-lite"/>
    </source>
</evidence>